<sequence length="102" mass="11857">MKDTFNMGYDLKQAGYQFNTEDSDENMQLLHTIAEDFIKAARLKAGVNCDKETILLRFKHTSPFIATQPVLILYIDAERKFDIKLINRSSRLFNHLFVEDLA</sequence>
<gene>
    <name evidence="1" type="ORF">HQ865_25445</name>
</gene>
<dbReference type="RefSeq" id="WP_173417598.1">
    <property type="nucleotide sequence ID" value="NZ_CP054139.1"/>
</dbReference>
<protein>
    <submittedName>
        <fullName evidence="1">Uncharacterized protein</fullName>
    </submittedName>
</protein>
<dbReference type="KEGG" id="mmab:HQ865_25445"/>
<dbReference type="AlphaFoldDB" id="A0A7D4TQZ3"/>
<keyword evidence="2" id="KW-1185">Reference proteome</keyword>
<evidence type="ECO:0000313" key="1">
    <source>
        <dbReference type="EMBL" id="QKJ32953.1"/>
    </source>
</evidence>
<dbReference type="Proteomes" id="UP000505355">
    <property type="component" value="Chromosome"/>
</dbReference>
<name>A0A7D4TQZ3_9SPHI</name>
<dbReference type="EMBL" id="CP054139">
    <property type="protein sequence ID" value="QKJ32953.1"/>
    <property type="molecule type" value="Genomic_DNA"/>
</dbReference>
<accession>A0A7D4TQZ3</accession>
<proteinExistence type="predicted"/>
<organism evidence="1 2">
    <name type="scientific">Mucilaginibacter mali</name>
    <dbReference type="NCBI Taxonomy" id="2740462"/>
    <lineage>
        <taxon>Bacteria</taxon>
        <taxon>Pseudomonadati</taxon>
        <taxon>Bacteroidota</taxon>
        <taxon>Sphingobacteriia</taxon>
        <taxon>Sphingobacteriales</taxon>
        <taxon>Sphingobacteriaceae</taxon>
        <taxon>Mucilaginibacter</taxon>
    </lineage>
</organism>
<evidence type="ECO:0000313" key="2">
    <source>
        <dbReference type="Proteomes" id="UP000505355"/>
    </source>
</evidence>
<reference evidence="1 2" key="1">
    <citation type="submission" date="2020-05" db="EMBL/GenBank/DDBJ databases">
        <title>Mucilaginibacter mali sp. nov.</title>
        <authorList>
            <person name="Kim H.S."/>
            <person name="Lee K.C."/>
            <person name="Suh M.K."/>
            <person name="Kim J.-S."/>
            <person name="Han K.-I."/>
            <person name="Eom M.K."/>
            <person name="Shin Y.K."/>
            <person name="Lee J.-S."/>
        </authorList>
    </citation>
    <scope>NUCLEOTIDE SEQUENCE [LARGE SCALE GENOMIC DNA]</scope>
    <source>
        <strain evidence="1 2">G2-14</strain>
    </source>
</reference>